<dbReference type="EMBL" id="CACTIH010005650">
    <property type="protein sequence ID" value="CAA2999760.1"/>
    <property type="molecule type" value="Genomic_DNA"/>
</dbReference>
<protein>
    <submittedName>
        <fullName evidence="2">Uncharacterized protein</fullName>
    </submittedName>
</protein>
<feature type="region of interest" description="Disordered" evidence="1">
    <location>
        <begin position="1"/>
        <end position="27"/>
    </location>
</feature>
<evidence type="ECO:0000313" key="2">
    <source>
        <dbReference type="EMBL" id="CAA2999760.1"/>
    </source>
</evidence>
<comment type="caution">
    <text evidence="2">The sequence shown here is derived from an EMBL/GenBank/DDBJ whole genome shotgun (WGS) entry which is preliminary data.</text>
</comment>
<accession>A0A8S0T7F2</accession>
<dbReference type="AlphaFoldDB" id="A0A8S0T7F2"/>
<sequence>MGVVQGGRGAPFKKVTTTGGCSSKDDRGYFSDEGGQVVGFQWWSIDISEWGDDGASPAKPKAKPFTAAATFREAKTVAEATLAIAIDGICRRGGDEEY</sequence>
<evidence type="ECO:0000256" key="1">
    <source>
        <dbReference type="SAM" id="MobiDB-lite"/>
    </source>
</evidence>
<proteinExistence type="predicted"/>
<organism evidence="2 3">
    <name type="scientific">Olea europaea subsp. europaea</name>
    <dbReference type="NCBI Taxonomy" id="158383"/>
    <lineage>
        <taxon>Eukaryota</taxon>
        <taxon>Viridiplantae</taxon>
        <taxon>Streptophyta</taxon>
        <taxon>Embryophyta</taxon>
        <taxon>Tracheophyta</taxon>
        <taxon>Spermatophyta</taxon>
        <taxon>Magnoliopsida</taxon>
        <taxon>eudicotyledons</taxon>
        <taxon>Gunneridae</taxon>
        <taxon>Pentapetalae</taxon>
        <taxon>asterids</taxon>
        <taxon>lamiids</taxon>
        <taxon>Lamiales</taxon>
        <taxon>Oleaceae</taxon>
        <taxon>Oleeae</taxon>
        <taxon>Olea</taxon>
    </lineage>
</organism>
<name>A0A8S0T7F2_OLEEU</name>
<dbReference type="Proteomes" id="UP000594638">
    <property type="component" value="Unassembled WGS sequence"/>
</dbReference>
<evidence type="ECO:0000313" key="3">
    <source>
        <dbReference type="Proteomes" id="UP000594638"/>
    </source>
</evidence>
<dbReference type="Gramene" id="OE9A021146T1">
    <property type="protein sequence ID" value="OE9A021146C1"/>
    <property type="gene ID" value="OE9A021146"/>
</dbReference>
<reference evidence="2 3" key="1">
    <citation type="submission" date="2019-12" db="EMBL/GenBank/DDBJ databases">
        <authorList>
            <person name="Alioto T."/>
            <person name="Alioto T."/>
            <person name="Gomez Garrido J."/>
        </authorList>
    </citation>
    <scope>NUCLEOTIDE SEQUENCE [LARGE SCALE GENOMIC DNA]</scope>
</reference>
<gene>
    <name evidence="2" type="ORF">OLEA9_A021146</name>
</gene>
<keyword evidence="3" id="KW-1185">Reference proteome</keyword>